<dbReference type="OrthoDB" id="9451016at2759"/>
<dbReference type="GO" id="GO:0006955">
    <property type="term" value="P:immune response"/>
    <property type="evidence" value="ECO:0007669"/>
    <property type="project" value="InterPro"/>
</dbReference>
<evidence type="ECO:0000313" key="2">
    <source>
        <dbReference type="Proteomes" id="UP000700334"/>
    </source>
</evidence>
<keyword evidence="1" id="KW-0812">Transmembrane</keyword>
<dbReference type="PANTHER" id="PTHR15123">
    <property type="entry name" value="SECRETED AND TRANSMEMBRANE PROTEIN 1"/>
    <property type="match status" value="1"/>
</dbReference>
<protein>
    <submittedName>
        <fullName evidence="1">Secreted and transmembrane protein 1</fullName>
    </submittedName>
</protein>
<evidence type="ECO:0000313" key="1">
    <source>
        <dbReference type="EMBL" id="KAG8507566.1"/>
    </source>
</evidence>
<gene>
    <name evidence="1" type="ORF">J0S82_013268</name>
</gene>
<name>A0A8J5ZMS6_GALPY</name>
<dbReference type="GO" id="GO:0005125">
    <property type="term" value="F:cytokine activity"/>
    <property type="evidence" value="ECO:0007669"/>
    <property type="project" value="InterPro"/>
</dbReference>
<proteinExistence type="predicted"/>
<keyword evidence="1" id="KW-0472">Membrane</keyword>
<keyword evidence="2" id="KW-1185">Reference proteome</keyword>
<dbReference type="InterPro" id="IPR033231">
    <property type="entry name" value="SECTM1"/>
</dbReference>
<dbReference type="AlphaFoldDB" id="A0A8J5ZMS6"/>
<dbReference type="PANTHER" id="PTHR15123:SF5">
    <property type="entry name" value="SECRETED AND TRANSMEMBRANE PROTEIN 1"/>
    <property type="match status" value="1"/>
</dbReference>
<sequence>MSCNSSSPFTHINIHLKAPGKAAQLIFRVDAPGTFSSAGWRLVVQGGKAQLVIQDAQPGQAGVYMWNFVGRQRNMKYTQLEVSGEGGPAGHRTPPAFLWGAAGTRSLSCCLRGLEPGYVAQ</sequence>
<dbReference type="Proteomes" id="UP000700334">
    <property type="component" value="Unassembled WGS sequence"/>
</dbReference>
<reference evidence="1" key="1">
    <citation type="journal article" date="2021" name="Evol. Appl.">
        <title>The genome of the Pyrenean desman and the effects of bottlenecks and inbreeding on the genomic landscape of an endangered species.</title>
        <authorList>
            <person name="Escoda L."/>
            <person name="Castresana J."/>
        </authorList>
    </citation>
    <scope>NUCLEOTIDE SEQUENCE</scope>
    <source>
        <strain evidence="1">IBE-C5619</strain>
    </source>
</reference>
<dbReference type="GO" id="GO:0016020">
    <property type="term" value="C:membrane"/>
    <property type="evidence" value="ECO:0007669"/>
    <property type="project" value="TreeGrafter"/>
</dbReference>
<dbReference type="EMBL" id="JAGFMF010012102">
    <property type="protein sequence ID" value="KAG8507566.1"/>
    <property type="molecule type" value="Genomic_DNA"/>
</dbReference>
<comment type="caution">
    <text evidence="1">The sequence shown here is derived from an EMBL/GenBank/DDBJ whole genome shotgun (WGS) entry which is preliminary data.</text>
</comment>
<accession>A0A8J5ZMS6</accession>
<organism evidence="1 2">
    <name type="scientific">Galemys pyrenaicus</name>
    <name type="common">Iberian desman</name>
    <name type="synonym">Pyrenean desman</name>
    <dbReference type="NCBI Taxonomy" id="202257"/>
    <lineage>
        <taxon>Eukaryota</taxon>
        <taxon>Metazoa</taxon>
        <taxon>Chordata</taxon>
        <taxon>Craniata</taxon>
        <taxon>Vertebrata</taxon>
        <taxon>Euteleostomi</taxon>
        <taxon>Mammalia</taxon>
        <taxon>Eutheria</taxon>
        <taxon>Laurasiatheria</taxon>
        <taxon>Eulipotyphla</taxon>
        <taxon>Talpidae</taxon>
        <taxon>Galemys</taxon>
    </lineage>
</organism>